<evidence type="ECO:0000313" key="3">
    <source>
        <dbReference type="Proteomes" id="UP001211420"/>
    </source>
</evidence>
<dbReference type="RefSeq" id="WP_269255132.1">
    <property type="nucleotide sequence ID" value="NZ_JAKHEY010000014.1"/>
</dbReference>
<name>A0AAW5WYV9_9LACO</name>
<dbReference type="EMBL" id="JAKHPW010000014">
    <property type="protein sequence ID" value="MCZ3622780.1"/>
    <property type="molecule type" value="Genomic_DNA"/>
</dbReference>
<protein>
    <submittedName>
        <fullName evidence="2">Uncharacterized protein</fullName>
    </submittedName>
</protein>
<accession>A0AAW5WYV9</accession>
<evidence type="ECO:0000313" key="4">
    <source>
        <dbReference type="Proteomes" id="UP001211566"/>
    </source>
</evidence>
<evidence type="ECO:0000313" key="2">
    <source>
        <dbReference type="EMBL" id="MCZ9678902.1"/>
    </source>
</evidence>
<sequence length="75" mass="8484">MDKLITTLTNGLLNALLSEEIPKLFPILLESTAKNYTILAGKIFKLSKFNLSAEEEEYLSDQKCNIHKLRLGESE</sequence>
<proteinExistence type="predicted"/>
<dbReference type="AlphaFoldDB" id="A0AAW5WYV9"/>
<dbReference type="Proteomes" id="UP001211566">
    <property type="component" value="Unassembled WGS sequence"/>
</dbReference>
<evidence type="ECO:0000313" key="1">
    <source>
        <dbReference type="EMBL" id="MCZ3622780.1"/>
    </source>
</evidence>
<dbReference type="Proteomes" id="UP001211420">
    <property type="component" value="Unassembled WGS sequence"/>
</dbReference>
<reference evidence="2" key="1">
    <citation type="submission" date="2022-01" db="EMBL/GenBank/DDBJ databases">
        <title>STING isolate genome collection.</title>
        <authorList>
            <person name="France M."/>
            <person name="Rutt L."/>
            <person name="Humphrys M."/>
            <person name="Ravel J."/>
        </authorList>
    </citation>
    <scope>NUCLEOTIDE SEQUENCE</scope>
    <source>
        <strain evidence="2">C0081E5</strain>
    </source>
</reference>
<gene>
    <name evidence="1" type="ORF">L2772_07960</name>
    <name evidence="2" type="ORF">L2Z99_07530</name>
</gene>
<dbReference type="EMBL" id="JAKHEY010000014">
    <property type="protein sequence ID" value="MCZ9678902.1"/>
    <property type="molecule type" value="Genomic_DNA"/>
</dbReference>
<comment type="caution">
    <text evidence="2">The sequence shown here is derived from an EMBL/GenBank/DDBJ whole genome shotgun (WGS) entry which is preliminary data.</text>
</comment>
<keyword evidence="3" id="KW-1185">Reference proteome</keyword>
<organism evidence="2 4">
    <name type="scientific">Lactobacillus mulieris</name>
    <dbReference type="NCBI Taxonomy" id="2508708"/>
    <lineage>
        <taxon>Bacteria</taxon>
        <taxon>Bacillati</taxon>
        <taxon>Bacillota</taxon>
        <taxon>Bacilli</taxon>
        <taxon>Lactobacillales</taxon>
        <taxon>Lactobacillaceae</taxon>
        <taxon>Lactobacillus</taxon>
    </lineage>
</organism>
<reference evidence="1 3" key="2">
    <citation type="submission" date="2022-01" db="EMBL/GenBank/DDBJ databases">
        <title>VMRC isolate genome collection.</title>
        <authorList>
            <person name="France M."/>
            <person name="Rutt L."/>
            <person name="Humphrys M."/>
            <person name="Ravel J."/>
        </authorList>
    </citation>
    <scope>NUCLEOTIDE SEQUENCE [LARGE SCALE GENOMIC DNA]</scope>
    <source>
        <strain evidence="1 3">C0172B4</strain>
    </source>
</reference>